<dbReference type="InterPro" id="IPR032675">
    <property type="entry name" value="LRR_dom_sf"/>
</dbReference>
<dbReference type="InterPro" id="IPR039448">
    <property type="entry name" value="Beta_helix"/>
</dbReference>
<protein>
    <submittedName>
        <fullName evidence="10">Predicted protein</fullName>
    </submittedName>
</protein>
<keyword evidence="2" id="KW-0677">Repeat</keyword>
<evidence type="ECO:0000256" key="4">
    <source>
        <dbReference type="ARBA" id="ARBA00022803"/>
    </source>
</evidence>
<accession>D2VAY1</accession>
<evidence type="ECO:0000256" key="7">
    <source>
        <dbReference type="PROSITE-ProRule" id="PRU00339"/>
    </source>
</evidence>
<dbReference type="STRING" id="5762.D2VAY1"/>
<evidence type="ECO:0000256" key="3">
    <source>
        <dbReference type="ARBA" id="ARBA00022771"/>
    </source>
</evidence>
<dbReference type="SUPFAM" id="SSF51126">
    <property type="entry name" value="Pectin lyase-like"/>
    <property type="match status" value="1"/>
</dbReference>
<dbReference type="Gene3D" id="3.80.10.10">
    <property type="entry name" value="Ribonuclease Inhibitor"/>
    <property type="match status" value="2"/>
</dbReference>
<dbReference type="InterPro" id="IPR002893">
    <property type="entry name" value="Znf_MYND"/>
</dbReference>
<dbReference type="GO" id="GO:0051879">
    <property type="term" value="F:Hsp90 protein binding"/>
    <property type="evidence" value="ECO:0007669"/>
    <property type="project" value="TreeGrafter"/>
</dbReference>
<dbReference type="Gene3D" id="1.25.40.10">
    <property type="entry name" value="Tetratricopeptide repeat domain"/>
    <property type="match status" value="2"/>
</dbReference>
<evidence type="ECO:0000313" key="10">
    <source>
        <dbReference type="EMBL" id="EFC46028.1"/>
    </source>
</evidence>
<dbReference type="SMART" id="SM00028">
    <property type="entry name" value="TPR"/>
    <property type="match status" value="4"/>
</dbReference>
<sequence>MSTLQVLVLDGVMDFSSMMKLITSPVMSNLVDVRFNGSYNKKDKLIAPCPQMKALKSLGLDGTVDELLVSISKNEYLENLTELDLDMASYTDKGIVALVSNNSHVKNLTSLSCESSQLTGTAIRAIANSPNMKNLTKLNIGYNYKGVEGIRDIIQSEYMKNLQILHLTEGFELLVSENSQIKNLKKLKMMGHRLNEDIIKIANCPHMNQIEKLGRYFGTSTSALEASGDTALAESKYITKLKKYYLEFEETDEPTMFITSPNSENVQSIYGAVNSFKMAKALAESLYLKNLSRLHIYGQDEENIFEILSESKNLKENLQSLSFRYTGNEMMSSSCKVISHIGKFSKLKKLDLAFINIGLDGMNLIISSAFIKNLSKLSLTECCIDSDCLKALSECQDFQLTSLSLGNNEKLRGQIHLLCEMTSLTCLQELNLKSCDLSDEDILSISQCKYLTNLRHLNESQQALKNRREQDSKPSHRIQPSIEELEKYAHTPLGASYLKARLFFDEGKKEFFSGHQKKGLELIRKGFWEDEKACPFSEDEGDAVLKYCWDQVTQKSSPDVELQNTCGLVIALMHPAMEPKIMTSPYLLQEGSFRAVTLVASWLASAGEWENALPLFMQGYQIDPTDVENYYAIGVMFKFLNDWTSARAWLERYIQHSDIQGFKRPAAHYELAAIALAENDITEAAEQAKLARITLKERIPYLPPLSTSSQMMVESMLGLMGETNSFPKNARKAAEKIGKQHASNNSTNASSSSSSTTSTRVVTVPPPSKEASDLKEKGNQLFEKKKYKEAIECYLKALSLGKSSIDAILHSNISVSYAKMDNYVESLTHAESSIIVDPYLSKGYARKAFALMKLNRTQEARKFTIISNALGMKIVKGHELHSLLPDSQIVLVKNSYNLKKSMLEQNTTQRLFIVITDEDSYNFSTDITRPCSLIGIGREKPKFTGMFDTLFWVSSPDCHFDNLSISHSRTQLVYVREKGSLTARDCHFFSSSNPMPLVACGEGGKLTLLDCEIYGAMESGGVMAHDNGSIVKMTNCKIHDCSRAALEVVTHAKAEVDNCEFYECGQGIIGYNRGKSIRVNNTRVYQHAKEGVLIAMGCSATFSKVSIFKNNHFGLSVDNTGTAKLTECDITDNLFYGVSVKGDCPFEMNNSTISGNQCGGVRIGINYTSPIIISGCKIVNNTGPGIHNESDKLKIPQEKKNFINQMKQMGLSDRDTSNKVFKQVASAIGGSLKLTITDCIQEGNDSRAVESSQADKCSFCHVSAEKCFKCAKCKQVMYCGTACQKKDWTKHKIFCDSMAESNTVTIDISSSSVEGKLVRNSDLSSKYKKRQEEKKGKYMDGDDFVVKIQTIELDSSPDQTLTLYDESRELVLNFSNRDIFYLIMKYGTLGENQMTSKKIFVKARFNKENNQLNVYTHKVLPIRLW</sequence>
<dbReference type="InterPro" id="IPR012334">
    <property type="entry name" value="Pectin_lyas_fold"/>
</dbReference>
<name>D2VAY1_NAEGR</name>
<dbReference type="InterPro" id="IPR019734">
    <property type="entry name" value="TPR_rpt"/>
</dbReference>
<dbReference type="PANTHER" id="PTHR22904:SF523">
    <property type="entry name" value="STRESS-INDUCED-PHOSPHOPROTEIN 1"/>
    <property type="match status" value="1"/>
</dbReference>
<dbReference type="RefSeq" id="XP_002678772.1">
    <property type="nucleotide sequence ID" value="XM_002678726.1"/>
</dbReference>
<dbReference type="PROSITE" id="PS50865">
    <property type="entry name" value="ZF_MYND_2"/>
    <property type="match status" value="1"/>
</dbReference>
<evidence type="ECO:0000313" key="11">
    <source>
        <dbReference type="Proteomes" id="UP000006671"/>
    </source>
</evidence>
<feature type="region of interest" description="Disordered" evidence="8">
    <location>
        <begin position="730"/>
        <end position="777"/>
    </location>
</feature>
<proteinExistence type="predicted"/>
<dbReference type="SUPFAM" id="SSF48452">
    <property type="entry name" value="TPR-like"/>
    <property type="match status" value="2"/>
</dbReference>
<keyword evidence="3 6" id="KW-0863">Zinc-finger</keyword>
<dbReference type="Gene3D" id="2.160.20.10">
    <property type="entry name" value="Single-stranded right-handed beta-helix, Pectin lyase-like"/>
    <property type="match status" value="1"/>
</dbReference>
<dbReference type="Pfam" id="PF13229">
    <property type="entry name" value="Beta_helix"/>
    <property type="match status" value="1"/>
</dbReference>
<feature type="repeat" description="TPR" evidence="7">
    <location>
        <begin position="771"/>
        <end position="804"/>
    </location>
</feature>
<dbReference type="InterPro" id="IPR011990">
    <property type="entry name" value="TPR-like_helical_dom_sf"/>
</dbReference>
<dbReference type="Proteomes" id="UP000006671">
    <property type="component" value="Unassembled WGS sequence"/>
</dbReference>
<keyword evidence="4 7" id="KW-0802">TPR repeat</keyword>
<dbReference type="InterPro" id="IPR006626">
    <property type="entry name" value="PbH1"/>
</dbReference>
<dbReference type="InParanoid" id="D2VAY1"/>
<evidence type="ECO:0000256" key="1">
    <source>
        <dbReference type="ARBA" id="ARBA00022723"/>
    </source>
</evidence>
<dbReference type="GO" id="GO:0008270">
    <property type="term" value="F:zinc ion binding"/>
    <property type="evidence" value="ECO:0007669"/>
    <property type="project" value="UniProtKB-KW"/>
</dbReference>
<keyword evidence="5" id="KW-0862">Zinc</keyword>
<dbReference type="Gene3D" id="6.10.140.2220">
    <property type="match status" value="1"/>
</dbReference>
<evidence type="ECO:0000259" key="9">
    <source>
        <dbReference type="PROSITE" id="PS50865"/>
    </source>
</evidence>
<dbReference type="OrthoDB" id="6088515at2759"/>
<evidence type="ECO:0000256" key="8">
    <source>
        <dbReference type="SAM" id="MobiDB-lite"/>
    </source>
</evidence>
<gene>
    <name evidence="10" type="ORF">NAEGRDRAFT_48073</name>
</gene>
<keyword evidence="1" id="KW-0479">Metal-binding</keyword>
<dbReference type="KEGG" id="ngr:NAEGRDRAFT_48073"/>
<dbReference type="SUPFAM" id="SSF144232">
    <property type="entry name" value="HIT/MYND zinc finger-like"/>
    <property type="match status" value="1"/>
</dbReference>
<evidence type="ECO:0000256" key="2">
    <source>
        <dbReference type="ARBA" id="ARBA00022737"/>
    </source>
</evidence>
<evidence type="ECO:0000256" key="6">
    <source>
        <dbReference type="PROSITE-ProRule" id="PRU00134"/>
    </source>
</evidence>
<dbReference type="eggNOG" id="KOG0548">
    <property type="taxonomic scope" value="Eukaryota"/>
</dbReference>
<dbReference type="GeneID" id="8859221"/>
<dbReference type="InterPro" id="IPR011050">
    <property type="entry name" value="Pectin_lyase_fold/virulence"/>
</dbReference>
<dbReference type="PROSITE" id="PS01360">
    <property type="entry name" value="ZF_MYND_1"/>
    <property type="match status" value="1"/>
</dbReference>
<dbReference type="EMBL" id="GG738860">
    <property type="protein sequence ID" value="EFC46028.1"/>
    <property type="molecule type" value="Genomic_DNA"/>
</dbReference>
<organism evidence="11">
    <name type="scientific">Naegleria gruberi</name>
    <name type="common">Amoeba</name>
    <dbReference type="NCBI Taxonomy" id="5762"/>
    <lineage>
        <taxon>Eukaryota</taxon>
        <taxon>Discoba</taxon>
        <taxon>Heterolobosea</taxon>
        <taxon>Tetramitia</taxon>
        <taxon>Eutetramitia</taxon>
        <taxon>Vahlkampfiidae</taxon>
        <taxon>Naegleria</taxon>
    </lineage>
</organism>
<dbReference type="Pfam" id="PF01753">
    <property type="entry name" value="zf-MYND"/>
    <property type="match status" value="1"/>
</dbReference>
<feature type="compositionally biased region" description="Low complexity" evidence="8">
    <location>
        <begin position="743"/>
        <end position="763"/>
    </location>
</feature>
<keyword evidence="11" id="KW-1185">Reference proteome</keyword>
<dbReference type="SMART" id="SM00710">
    <property type="entry name" value="PbH1"/>
    <property type="match status" value="5"/>
</dbReference>
<dbReference type="PROSITE" id="PS50005">
    <property type="entry name" value="TPR"/>
    <property type="match status" value="1"/>
</dbReference>
<reference evidence="10 11" key="1">
    <citation type="journal article" date="2010" name="Cell">
        <title>The genome of Naegleria gruberi illuminates early eukaryotic versatility.</title>
        <authorList>
            <person name="Fritz-Laylin L.K."/>
            <person name="Prochnik S.E."/>
            <person name="Ginger M.L."/>
            <person name="Dacks J.B."/>
            <person name="Carpenter M.L."/>
            <person name="Field M.C."/>
            <person name="Kuo A."/>
            <person name="Paredez A."/>
            <person name="Chapman J."/>
            <person name="Pham J."/>
            <person name="Shu S."/>
            <person name="Neupane R."/>
            <person name="Cipriano M."/>
            <person name="Mancuso J."/>
            <person name="Tu H."/>
            <person name="Salamov A."/>
            <person name="Lindquist E."/>
            <person name="Shapiro H."/>
            <person name="Lucas S."/>
            <person name="Grigoriev I.V."/>
            <person name="Cande W.Z."/>
            <person name="Fulton C."/>
            <person name="Rokhsar D.S."/>
            <person name="Dawson S.C."/>
        </authorList>
    </citation>
    <scope>NUCLEOTIDE SEQUENCE [LARGE SCALE GENOMIC DNA]</scope>
    <source>
        <strain evidence="10 11">NEG-M</strain>
    </source>
</reference>
<dbReference type="PANTHER" id="PTHR22904">
    <property type="entry name" value="TPR REPEAT CONTAINING PROTEIN"/>
    <property type="match status" value="1"/>
</dbReference>
<dbReference type="VEuPathDB" id="AmoebaDB:NAEGRDRAFT_48073"/>
<feature type="domain" description="MYND-type" evidence="9">
    <location>
        <begin position="1257"/>
        <end position="1295"/>
    </location>
</feature>
<evidence type="ECO:0000256" key="5">
    <source>
        <dbReference type="ARBA" id="ARBA00022833"/>
    </source>
</evidence>
<dbReference type="SUPFAM" id="SSF52058">
    <property type="entry name" value="L domain-like"/>
    <property type="match status" value="1"/>
</dbReference>